<keyword evidence="6" id="KW-0443">Lipid metabolism</keyword>
<evidence type="ECO:0000256" key="4">
    <source>
        <dbReference type="ARBA" id="ARBA00022516"/>
    </source>
</evidence>
<dbReference type="GO" id="GO:0005737">
    <property type="term" value="C:cytoplasm"/>
    <property type="evidence" value="ECO:0007669"/>
    <property type="project" value="UniProtKB-SubCell"/>
</dbReference>
<evidence type="ECO:0000313" key="11">
    <source>
        <dbReference type="EMBL" id="GAI16047.1"/>
    </source>
</evidence>
<keyword evidence="5" id="KW-0808">Transferase</keyword>
<keyword evidence="4" id="KW-0444">Lipid biosynthesis</keyword>
<dbReference type="PANTHER" id="PTHR30100:SF1">
    <property type="entry name" value="PHOSPHATE ACYLTRANSFERASE"/>
    <property type="match status" value="1"/>
</dbReference>
<dbReference type="EC" id="2.3.1.274" evidence="9"/>
<sequence>MKIAIDAMGGDYAPEEVVKGAVLALEERSLEIILLGNVEKIEEELKRYKFKKNNLSIINCKESIDTGEFPLNALRTKKDSSILVGMNLLKNNRANAFISAGNSGAVMASALLELGRISKIRRPAIAAVLPSIKGKVIILDVGANVDCKPEHLLQFALIGSKYAKYILNIKDPKIGLLNIGEEENKGNKFTQNAYKILKNANINFMGNIEGKDIFKGIIDVVVCDGFTGNIILKSSEGLAKMLIKY</sequence>
<dbReference type="GO" id="GO:0008654">
    <property type="term" value="P:phospholipid biosynthetic process"/>
    <property type="evidence" value="ECO:0007669"/>
    <property type="project" value="UniProtKB-KW"/>
</dbReference>
<comment type="catalytic activity">
    <reaction evidence="1">
        <text>a fatty acyl-[ACP] + phosphate = an acyl phosphate + holo-[ACP]</text>
        <dbReference type="Rhea" id="RHEA:42292"/>
        <dbReference type="Rhea" id="RHEA-COMP:9685"/>
        <dbReference type="Rhea" id="RHEA-COMP:14125"/>
        <dbReference type="ChEBI" id="CHEBI:43474"/>
        <dbReference type="ChEBI" id="CHEBI:59918"/>
        <dbReference type="ChEBI" id="CHEBI:64479"/>
        <dbReference type="ChEBI" id="CHEBI:138651"/>
        <dbReference type="EC" id="2.3.1.274"/>
    </reaction>
</comment>
<evidence type="ECO:0000256" key="2">
    <source>
        <dbReference type="ARBA" id="ARBA00004496"/>
    </source>
</evidence>
<dbReference type="SUPFAM" id="SSF53659">
    <property type="entry name" value="Isocitrate/Isopropylmalate dehydrogenase-like"/>
    <property type="match status" value="1"/>
</dbReference>
<comment type="subcellular location">
    <subcellularLocation>
        <location evidence="2">Cytoplasm</location>
    </subcellularLocation>
</comment>
<evidence type="ECO:0000256" key="6">
    <source>
        <dbReference type="ARBA" id="ARBA00023098"/>
    </source>
</evidence>
<dbReference type="InterPro" id="IPR012281">
    <property type="entry name" value="Phospholipid_synth_PlsX-like"/>
</dbReference>
<evidence type="ECO:0000256" key="10">
    <source>
        <dbReference type="ARBA" id="ARBA00046608"/>
    </source>
</evidence>
<evidence type="ECO:0000256" key="9">
    <source>
        <dbReference type="ARBA" id="ARBA00024069"/>
    </source>
</evidence>
<protein>
    <recommendedName>
        <fullName evidence="9">phosphate acyltransferase</fullName>
        <ecNumber evidence="9">2.3.1.274</ecNumber>
    </recommendedName>
</protein>
<dbReference type="Pfam" id="PF02504">
    <property type="entry name" value="FA_synthesis"/>
    <property type="match status" value="1"/>
</dbReference>
<dbReference type="PANTHER" id="PTHR30100">
    <property type="entry name" value="FATTY ACID/PHOSPHOLIPID SYNTHESIS PROTEIN PLSX"/>
    <property type="match status" value="1"/>
</dbReference>
<dbReference type="GO" id="GO:0006633">
    <property type="term" value="P:fatty acid biosynthetic process"/>
    <property type="evidence" value="ECO:0007669"/>
    <property type="project" value="InterPro"/>
</dbReference>
<evidence type="ECO:0000256" key="7">
    <source>
        <dbReference type="ARBA" id="ARBA00023209"/>
    </source>
</evidence>
<organism evidence="11">
    <name type="scientific">marine sediment metagenome</name>
    <dbReference type="NCBI Taxonomy" id="412755"/>
    <lineage>
        <taxon>unclassified sequences</taxon>
        <taxon>metagenomes</taxon>
        <taxon>ecological metagenomes</taxon>
    </lineage>
</organism>
<gene>
    <name evidence="11" type="ORF">S06H3_13709</name>
</gene>
<dbReference type="AlphaFoldDB" id="X1L9R5"/>
<dbReference type="NCBIfam" id="TIGR00182">
    <property type="entry name" value="plsX"/>
    <property type="match status" value="1"/>
</dbReference>
<evidence type="ECO:0000256" key="3">
    <source>
        <dbReference type="ARBA" id="ARBA00022490"/>
    </source>
</evidence>
<reference evidence="11" key="1">
    <citation type="journal article" date="2014" name="Front. Microbiol.">
        <title>High frequency of phylogenetically diverse reductive dehalogenase-homologous genes in deep subseafloor sedimentary metagenomes.</title>
        <authorList>
            <person name="Kawai M."/>
            <person name="Futagami T."/>
            <person name="Toyoda A."/>
            <person name="Takaki Y."/>
            <person name="Nishi S."/>
            <person name="Hori S."/>
            <person name="Arai W."/>
            <person name="Tsubouchi T."/>
            <person name="Morono Y."/>
            <person name="Uchiyama I."/>
            <person name="Ito T."/>
            <person name="Fujiyama A."/>
            <person name="Inagaki F."/>
            <person name="Takami H."/>
        </authorList>
    </citation>
    <scope>NUCLEOTIDE SEQUENCE</scope>
    <source>
        <strain evidence="11">Expedition CK06-06</strain>
    </source>
</reference>
<keyword evidence="3" id="KW-0963">Cytoplasm</keyword>
<evidence type="ECO:0000256" key="1">
    <source>
        <dbReference type="ARBA" id="ARBA00001232"/>
    </source>
</evidence>
<comment type="subunit">
    <text evidence="10">Homodimer. Probably interacts with PlsY.</text>
</comment>
<dbReference type="Gene3D" id="3.40.718.10">
    <property type="entry name" value="Isopropylmalate Dehydrogenase"/>
    <property type="match status" value="1"/>
</dbReference>
<dbReference type="GO" id="GO:0043811">
    <property type="term" value="F:phosphate:acyl-[acyl carrier protein] acyltransferase activity"/>
    <property type="evidence" value="ECO:0007669"/>
    <property type="project" value="UniProtKB-EC"/>
</dbReference>
<name>X1L9R5_9ZZZZ</name>
<keyword evidence="7" id="KW-0594">Phospholipid biosynthesis</keyword>
<comment type="caution">
    <text evidence="11">The sequence shown here is derived from an EMBL/GenBank/DDBJ whole genome shotgun (WGS) entry which is preliminary data.</text>
</comment>
<dbReference type="HAMAP" id="MF_00019">
    <property type="entry name" value="PlsX"/>
    <property type="match status" value="1"/>
</dbReference>
<evidence type="ECO:0000256" key="5">
    <source>
        <dbReference type="ARBA" id="ARBA00022679"/>
    </source>
</evidence>
<proteinExistence type="inferred from homology"/>
<keyword evidence="8" id="KW-1208">Phospholipid metabolism</keyword>
<dbReference type="InterPro" id="IPR003664">
    <property type="entry name" value="FA_synthesis"/>
</dbReference>
<accession>X1L9R5</accession>
<dbReference type="EMBL" id="BARV01006694">
    <property type="protein sequence ID" value="GAI16047.1"/>
    <property type="molecule type" value="Genomic_DNA"/>
</dbReference>
<evidence type="ECO:0000256" key="8">
    <source>
        <dbReference type="ARBA" id="ARBA00023264"/>
    </source>
</evidence>